<evidence type="ECO:0000313" key="2">
    <source>
        <dbReference type="Proteomes" id="UP000320674"/>
    </source>
</evidence>
<dbReference type="InterPro" id="IPR009241">
    <property type="entry name" value="HigB-like"/>
</dbReference>
<organism evidence="1 2">
    <name type="scientific">Microcystis viridis Mv_BB_P_19951000_S68D</name>
    <dbReference type="NCBI Taxonomy" id="2486270"/>
    <lineage>
        <taxon>Bacteria</taxon>
        <taxon>Bacillati</taxon>
        <taxon>Cyanobacteriota</taxon>
        <taxon>Cyanophyceae</taxon>
        <taxon>Oscillatoriophycideae</taxon>
        <taxon>Chroococcales</taxon>
        <taxon>Microcystaceae</taxon>
        <taxon>Microcystis</taxon>
    </lineage>
</organism>
<evidence type="ECO:0000313" key="1">
    <source>
        <dbReference type="EMBL" id="TRU78528.1"/>
    </source>
</evidence>
<accession>A0A552I572</accession>
<dbReference type="AlphaFoldDB" id="A0A552I572"/>
<reference evidence="1 2" key="1">
    <citation type="submission" date="2019-01" db="EMBL/GenBank/DDBJ databases">
        <title>Coherence of Microcystis species and biogeography revealed through population genomics.</title>
        <authorList>
            <person name="Perez-Carrascal O.M."/>
            <person name="Terrat Y."/>
            <person name="Giani A."/>
            <person name="Fortin N."/>
            <person name="Tromas N."/>
            <person name="Shapiro B.J."/>
        </authorList>
    </citation>
    <scope>NUCLEOTIDE SEQUENCE [LARGE SCALE GENOMIC DNA]</scope>
    <source>
        <strain evidence="1">Mv_BB_P_19951000_S68D</strain>
    </source>
</reference>
<name>A0A552I572_MICVR</name>
<sequence length="114" mass="13509">MKNEPDKIDERGNIPILGWLDSLPDKAQKLAELGHELRRPEADFLRDKIYELRVNFKGINYRIIYFFYKNQAVVISHGIIKEKEVPPLEIEQAIKNKAKFEKNPELHTYFQELL</sequence>
<comment type="caution">
    <text evidence="1">The sequence shown here is derived from an EMBL/GenBank/DDBJ whole genome shotgun (WGS) entry which is preliminary data.</text>
</comment>
<gene>
    <name evidence="1" type="ORF">EWV77_04100</name>
</gene>
<protein>
    <submittedName>
        <fullName evidence="1">Type II toxin-antitoxin system RelE/ParE family toxin</fullName>
    </submittedName>
</protein>
<dbReference type="Proteomes" id="UP000320674">
    <property type="component" value="Unassembled WGS sequence"/>
</dbReference>
<proteinExistence type="predicted"/>
<dbReference type="EMBL" id="SFAZ01000061">
    <property type="protein sequence ID" value="TRU78528.1"/>
    <property type="molecule type" value="Genomic_DNA"/>
</dbReference>
<dbReference type="Pfam" id="PF05973">
    <property type="entry name" value="Gp49"/>
    <property type="match status" value="1"/>
</dbReference>